<dbReference type="InterPro" id="IPR001867">
    <property type="entry name" value="OmpR/PhoB-type_DNA-bd"/>
</dbReference>
<accession>A0A1Z5HPT9</accession>
<sequence>MPGGKKTVSRLIYVVDDEANIRNLIQAYLKKEGYEVEVFGSGEEMLAKFNEQKPHMCIIDIMMPGIDGYELCRKIRDKSDIPIIIVSARDEELDKILGLELGGDDYLTKPFSPRELVTRVKTVFRRVRPVQPKERQILTVGNVNIFIDERRVEVNGVEVELTTKEFDLLCHLCLNKNKAFTRDELLNKVWGYDYYGRSRAVDDVIKRLRKKFRDCNGKINIKTVWGYGYKVEE</sequence>
<dbReference type="GO" id="GO:0006355">
    <property type="term" value="P:regulation of DNA-templated transcription"/>
    <property type="evidence" value="ECO:0007669"/>
    <property type="project" value="InterPro"/>
</dbReference>
<name>A0A1Z5HPT9_9FIRM</name>
<evidence type="ECO:0000256" key="8">
    <source>
        <dbReference type="PROSITE-ProRule" id="PRU00169"/>
    </source>
</evidence>
<dbReference type="PANTHER" id="PTHR48111">
    <property type="entry name" value="REGULATOR OF RPOS"/>
    <property type="match status" value="1"/>
</dbReference>
<evidence type="ECO:0000256" key="7">
    <source>
        <dbReference type="ARBA" id="ARBA00024867"/>
    </source>
</evidence>
<reference evidence="13" key="1">
    <citation type="journal article" date="2017" name="Appl. Environ. Microbiol.">
        <title>Genomic analysis of Calderihabitans maritimus KKC1, a thermophilic hydrogenogenic carboxydotrophic bacterium isolated from marine sediment.</title>
        <authorList>
            <person name="Omae K."/>
            <person name="Yoneda Y."/>
            <person name="Fukuyama Y."/>
            <person name="Yoshida T."/>
            <person name="Sako Y."/>
        </authorList>
    </citation>
    <scope>NUCLEOTIDE SEQUENCE [LARGE SCALE GENOMIC DNA]</scope>
    <source>
        <strain evidence="13">KKC1</strain>
    </source>
</reference>
<dbReference type="AlphaFoldDB" id="A0A1Z5HPT9"/>
<dbReference type="PANTHER" id="PTHR48111:SF24">
    <property type="entry name" value="TRANSCRIPTIONAL REGULATORY PROTEIN CSSR"/>
    <property type="match status" value="1"/>
</dbReference>
<gene>
    <name evidence="12" type="ORF">KKC1_04620</name>
</gene>
<dbReference type="Gene3D" id="3.40.50.2300">
    <property type="match status" value="1"/>
</dbReference>
<dbReference type="GO" id="GO:0000976">
    <property type="term" value="F:transcription cis-regulatory region binding"/>
    <property type="evidence" value="ECO:0007669"/>
    <property type="project" value="TreeGrafter"/>
</dbReference>
<dbReference type="Pfam" id="PF00486">
    <property type="entry name" value="Trans_reg_C"/>
    <property type="match status" value="1"/>
</dbReference>
<proteinExistence type="predicted"/>
<keyword evidence="2 8" id="KW-0597">Phosphoprotein</keyword>
<feature type="domain" description="Response regulatory" evidence="10">
    <location>
        <begin position="11"/>
        <end position="124"/>
    </location>
</feature>
<evidence type="ECO:0000256" key="3">
    <source>
        <dbReference type="ARBA" id="ARBA00023012"/>
    </source>
</evidence>
<dbReference type="FunFam" id="1.10.10.10:FF:000018">
    <property type="entry name" value="DNA-binding response regulator ResD"/>
    <property type="match status" value="1"/>
</dbReference>
<keyword evidence="5 9" id="KW-0238">DNA-binding</keyword>
<protein>
    <recommendedName>
        <fullName evidence="1">Stage 0 sporulation protein A homolog</fullName>
    </recommendedName>
</protein>
<comment type="caution">
    <text evidence="12">The sequence shown here is derived from an EMBL/GenBank/DDBJ whole genome shotgun (WGS) entry which is preliminary data.</text>
</comment>
<dbReference type="GO" id="GO:0000156">
    <property type="term" value="F:phosphorelay response regulator activity"/>
    <property type="evidence" value="ECO:0007669"/>
    <property type="project" value="TreeGrafter"/>
</dbReference>
<dbReference type="InterPro" id="IPR011006">
    <property type="entry name" value="CheY-like_superfamily"/>
</dbReference>
<dbReference type="GO" id="GO:0005829">
    <property type="term" value="C:cytosol"/>
    <property type="evidence" value="ECO:0007669"/>
    <property type="project" value="TreeGrafter"/>
</dbReference>
<dbReference type="InterPro" id="IPR039420">
    <property type="entry name" value="WalR-like"/>
</dbReference>
<dbReference type="CDD" id="cd00383">
    <property type="entry name" value="trans_reg_C"/>
    <property type="match status" value="1"/>
</dbReference>
<keyword evidence="13" id="KW-1185">Reference proteome</keyword>
<dbReference type="InterPro" id="IPR001789">
    <property type="entry name" value="Sig_transdc_resp-reg_receiver"/>
</dbReference>
<dbReference type="Gene3D" id="1.10.10.10">
    <property type="entry name" value="Winged helix-like DNA-binding domain superfamily/Winged helix DNA-binding domain"/>
    <property type="match status" value="1"/>
</dbReference>
<dbReference type="Proteomes" id="UP000197032">
    <property type="component" value="Unassembled WGS sequence"/>
</dbReference>
<organism evidence="12 13">
    <name type="scientific">Calderihabitans maritimus</name>
    <dbReference type="NCBI Taxonomy" id="1246530"/>
    <lineage>
        <taxon>Bacteria</taxon>
        <taxon>Bacillati</taxon>
        <taxon>Bacillota</taxon>
        <taxon>Clostridia</taxon>
        <taxon>Neomoorellales</taxon>
        <taxon>Calderihabitantaceae</taxon>
        <taxon>Calderihabitans</taxon>
    </lineage>
</organism>
<dbReference type="InterPro" id="IPR036388">
    <property type="entry name" value="WH-like_DNA-bd_sf"/>
</dbReference>
<dbReference type="PROSITE" id="PS51755">
    <property type="entry name" value="OMPR_PHOB"/>
    <property type="match status" value="1"/>
</dbReference>
<evidence type="ECO:0000256" key="1">
    <source>
        <dbReference type="ARBA" id="ARBA00018672"/>
    </source>
</evidence>
<evidence type="ECO:0000256" key="4">
    <source>
        <dbReference type="ARBA" id="ARBA00023015"/>
    </source>
</evidence>
<dbReference type="GO" id="GO:0032993">
    <property type="term" value="C:protein-DNA complex"/>
    <property type="evidence" value="ECO:0007669"/>
    <property type="project" value="TreeGrafter"/>
</dbReference>
<comment type="function">
    <text evidence="7">May play the central regulatory role in sporulation. It may be an element of the effector pathway responsible for the activation of sporulation genes in response to nutritional stress. Spo0A may act in concert with spo0H (a sigma factor) to control the expression of some genes that are critical to the sporulation process.</text>
</comment>
<evidence type="ECO:0000256" key="5">
    <source>
        <dbReference type="ARBA" id="ARBA00023125"/>
    </source>
</evidence>
<evidence type="ECO:0000259" key="11">
    <source>
        <dbReference type="PROSITE" id="PS51755"/>
    </source>
</evidence>
<dbReference type="Gene3D" id="6.10.250.690">
    <property type="match status" value="1"/>
</dbReference>
<evidence type="ECO:0000256" key="9">
    <source>
        <dbReference type="PROSITE-ProRule" id="PRU01091"/>
    </source>
</evidence>
<dbReference type="SMART" id="SM00448">
    <property type="entry name" value="REC"/>
    <property type="match status" value="1"/>
</dbReference>
<evidence type="ECO:0000313" key="13">
    <source>
        <dbReference type="Proteomes" id="UP000197032"/>
    </source>
</evidence>
<feature type="DNA-binding region" description="OmpR/PhoB-type" evidence="9">
    <location>
        <begin position="135"/>
        <end position="233"/>
    </location>
</feature>
<dbReference type="FunFam" id="3.40.50.2300:FF:000001">
    <property type="entry name" value="DNA-binding response regulator PhoB"/>
    <property type="match status" value="1"/>
</dbReference>
<dbReference type="Pfam" id="PF00072">
    <property type="entry name" value="Response_reg"/>
    <property type="match status" value="1"/>
</dbReference>
<evidence type="ECO:0000256" key="2">
    <source>
        <dbReference type="ARBA" id="ARBA00022553"/>
    </source>
</evidence>
<evidence type="ECO:0000259" key="10">
    <source>
        <dbReference type="PROSITE" id="PS50110"/>
    </source>
</evidence>
<dbReference type="SMART" id="SM00862">
    <property type="entry name" value="Trans_reg_C"/>
    <property type="match status" value="1"/>
</dbReference>
<keyword evidence="6" id="KW-0804">Transcription</keyword>
<feature type="modified residue" description="4-aspartylphosphate" evidence="8">
    <location>
        <position position="60"/>
    </location>
</feature>
<keyword evidence="3" id="KW-0902">Two-component regulatory system</keyword>
<dbReference type="SUPFAM" id="SSF46894">
    <property type="entry name" value="C-terminal effector domain of the bipartite response regulators"/>
    <property type="match status" value="1"/>
</dbReference>
<evidence type="ECO:0000256" key="6">
    <source>
        <dbReference type="ARBA" id="ARBA00023163"/>
    </source>
</evidence>
<dbReference type="EMBL" id="BDGJ01000011">
    <property type="protein sequence ID" value="GAW91300.1"/>
    <property type="molecule type" value="Genomic_DNA"/>
</dbReference>
<keyword evidence="4" id="KW-0805">Transcription regulation</keyword>
<dbReference type="SUPFAM" id="SSF52172">
    <property type="entry name" value="CheY-like"/>
    <property type="match status" value="1"/>
</dbReference>
<dbReference type="PROSITE" id="PS50110">
    <property type="entry name" value="RESPONSE_REGULATORY"/>
    <property type="match status" value="1"/>
</dbReference>
<evidence type="ECO:0000313" key="12">
    <source>
        <dbReference type="EMBL" id="GAW91300.1"/>
    </source>
</evidence>
<feature type="domain" description="OmpR/PhoB-type" evidence="11">
    <location>
        <begin position="135"/>
        <end position="233"/>
    </location>
</feature>
<dbReference type="InterPro" id="IPR016032">
    <property type="entry name" value="Sig_transdc_resp-reg_C-effctor"/>
</dbReference>